<dbReference type="Proteomes" id="UP000789901">
    <property type="component" value="Unassembled WGS sequence"/>
</dbReference>
<comment type="caution">
    <text evidence="1">The sequence shown here is derived from an EMBL/GenBank/DDBJ whole genome shotgun (WGS) entry which is preliminary data.</text>
</comment>
<name>A0ABN7WVV1_GIGMA</name>
<feature type="non-terminal residue" evidence="1">
    <location>
        <position position="70"/>
    </location>
</feature>
<evidence type="ECO:0000313" key="2">
    <source>
        <dbReference type="Proteomes" id="UP000789901"/>
    </source>
</evidence>
<protein>
    <submittedName>
        <fullName evidence="1">7624_t:CDS:1</fullName>
    </submittedName>
</protein>
<proteinExistence type="predicted"/>
<organism evidence="1 2">
    <name type="scientific">Gigaspora margarita</name>
    <dbReference type="NCBI Taxonomy" id="4874"/>
    <lineage>
        <taxon>Eukaryota</taxon>
        <taxon>Fungi</taxon>
        <taxon>Fungi incertae sedis</taxon>
        <taxon>Mucoromycota</taxon>
        <taxon>Glomeromycotina</taxon>
        <taxon>Glomeromycetes</taxon>
        <taxon>Diversisporales</taxon>
        <taxon>Gigasporaceae</taxon>
        <taxon>Gigaspora</taxon>
    </lineage>
</organism>
<reference evidence="1 2" key="1">
    <citation type="submission" date="2021-06" db="EMBL/GenBank/DDBJ databases">
        <authorList>
            <person name="Kallberg Y."/>
            <person name="Tangrot J."/>
            <person name="Rosling A."/>
        </authorList>
    </citation>
    <scope>NUCLEOTIDE SEQUENCE [LARGE SCALE GENOMIC DNA]</scope>
    <source>
        <strain evidence="1 2">120-4 pot B 10/14</strain>
    </source>
</reference>
<keyword evidence="2" id="KW-1185">Reference proteome</keyword>
<dbReference type="EMBL" id="CAJVQB010067787">
    <property type="protein sequence ID" value="CAG8842058.1"/>
    <property type="molecule type" value="Genomic_DNA"/>
</dbReference>
<accession>A0ABN7WVV1</accession>
<gene>
    <name evidence="1" type="ORF">GMARGA_LOCUS35784</name>
</gene>
<evidence type="ECO:0000313" key="1">
    <source>
        <dbReference type="EMBL" id="CAG8842058.1"/>
    </source>
</evidence>
<sequence length="70" mass="7941">MSVQEIDNEQNNNKTNYMIESILESSGSLLYRSTDTGPLITDENPVQTNLQVNKEQILTAENQEPFPVQQ</sequence>